<protein>
    <recommendedName>
        <fullName evidence="3">HutD family protein</fullName>
    </recommendedName>
</protein>
<dbReference type="InterPro" id="IPR011051">
    <property type="entry name" value="RmlC_Cupin_sf"/>
</dbReference>
<keyword evidence="2" id="KW-1185">Reference proteome</keyword>
<evidence type="ECO:0008006" key="3">
    <source>
        <dbReference type="Google" id="ProtNLM"/>
    </source>
</evidence>
<dbReference type="InterPro" id="IPR010282">
    <property type="entry name" value="Uncharacterised_HutD/Ves"/>
</dbReference>
<dbReference type="RefSeq" id="WP_172512416.1">
    <property type="nucleotide sequence ID" value="NZ_CP032549.1"/>
</dbReference>
<accession>A0A6H0SKM5</accession>
<dbReference type="Proteomes" id="UP000502331">
    <property type="component" value="Chromosome"/>
</dbReference>
<gene>
    <name evidence="1" type="ORF">D3791_12550</name>
</gene>
<reference evidence="1 2" key="1">
    <citation type="submission" date="2018-09" db="EMBL/GenBank/DDBJ databases">
        <title>Glutamicibacter mishrai S5-52T (LMG 29155T = KCTC 39846T).</title>
        <authorList>
            <person name="Das S.K."/>
        </authorList>
    </citation>
    <scope>NUCLEOTIDE SEQUENCE [LARGE SCALE GENOMIC DNA]</scope>
    <source>
        <strain evidence="1 2">S5-52</strain>
    </source>
</reference>
<evidence type="ECO:0000313" key="2">
    <source>
        <dbReference type="Proteomes" id="UP000502331"/>
    </source>
</evidence>
<name>A0A6H0SKM5_9MICC</name>
<organism evidence="1 2">
    <name type="scientific">Glutamicibacter mishrai</name>
    <dbReference type="NCBI Taxonomy" id="1775880"/>
    <lineage>
        <taxon>Bacteria</taxon>
        <taxon>Bacillati</taxon>
        <taxon>Actinomycetota</taxon>
        <taxon>Actinomycetes</taxon>
        <taxon>Micrococcales</taxon>
        <taxon>Micrococcaceae</taxon>
        <taxon>Glutamicibacter</taxon>
    </lineage>
</organism>
<dbReference type="EMBL" id="CP032549">
    <property type="protein sequence ID" value="QIV87864.1"/>
    <property type="molecule type" value="Genomic_DNA"/>
</dbReference>
<dbReference type="SUPFAM" id="SSF51182">
    <property type="entry name" value="RmlC-like cupins"/>
    <property type="match status" value="1"/>
</dbReference>
<dbReference type="Gene3D" id="2.60.120.10">
    <property type="entry name" value="Jelly Rolls"/>
    <property type="match status" value="1"/>
</dbReference>
<dbReference type="PANTHER" id="PTHR37943">
    <property type="entry name" value="PROTEIN VES"/>
    <property type="match status" value="1"/>
</dbReference>
<dbReference type="InterPro" id="IPR014710">
    <property type="entry name" value="RmlC-like_jellyroll"/>
</dbReference>
<dbReference type="Pfam" id="PF05962">
    <property type="entry name" value="HutD"/>
    <property type="match status" value="1"/>
</dbReference>
<dbReference type="AlphaFoldDB" id="A0A6H0SKM5"/>
<dbReference type="PANTHER" id="PTHR37943:SF1">
    <property type="entry name" value="PROTEIN VES"/>
    <property type="match status" value="1"/>
</dbReference>
<evidence type="ECO:0000313" key="1">
    <source>
        <dbReference type="EMBL" id="QIV87864.1"/>
    </source>
</evidence>
<sequence>MPAAPIVRYADLPTQPWKNGKGVSRTLFSDSNSQGAWSWKVSIAEISQSQPYSQYPGIDRVQVALGPGEIDLEVDGERHRLRAGEQIAFAGEDEVSVAPLGTGFLALNLMFVGEHWDAKVSTTHDSEQECSIDQVKILVALNDHCQVGNDQLNRLDALMVPSQSRLSISGSFNLVTFTPSGENSNSKI</sequence>
<proteinExistence type="predicted"/>